<dbReference type="Gene3D" id="3.40.30.10">
    <property type="entry name" value="Glutaredoxin"/>
    <property type="match status" value="2"/>
</dbReference>
<dbReference type="PANTHER" id="PTHR45663">
    <property type="entry name" value="GEO12009P1"/>
    <property type="match status" value="1"/>
</dbReference>
<organism evidence="2 3">
    <name type="scientific">Mycena venus</name>
    <dbReference type="NCBI Taxonomy" id="2733690"/>
    <lineage>
        <taxon>Eukaryota</taxon>
        <taxon>Fungi</taxon>
        <taxon>Dikarya</taxon>
        <taxon>Basidiomycota</taxon>
        <taxon>Agaricomycotina</taxon>
        <taxon>Agaricomycetes</taxon>
        <taxon>Agaricomycetidae</taxon>
        <taxon>Agaricales</taxon>
        <taxon>Marasmiineae</taxon>
        <taxon>Mycenaceae</taxon>
        <taxon>Mycena</taxon>
    </lineage>
</organism>
<keyword evidence="3" id="KW-1185">Reference proteome</keyword>
<reference evidence="2" key="1">
    <citation type="submission" date="2020-05" db="EMBL/GenBank/DDBJ databases">
        <title>Mycena genomes resolve the evolution of fungal bioluminescence.</title>
        <authorList>
            <person name="Tsai I.J."/>
        </authorList>
    </citation>
    <scope>NUCLEOTIDE SEQUENCE</scope>
    <source>
        <strain evidence="2">CCC161011</strain>
    </source>
</reference>
<dbReference type="Proteomes" id="UP000620124">
    <property type="component" value="Unassembled WGS sequence"/>
</dbReference>
<dbReference type="PROSITE" id="PS51352">
    <property type="entry name" value="THIOREDOXIN_2"/>
    <property type="match status" value="1"/>
</dbReference>
<sequence>MPIIAINSESAFEAVVVSDTPAIITFCATWWGASKTIIPILEKLSEQPENKGLKFYTLDVDANIKAVALYNVRSVPTTLTLMYGQVVDQIVGLVTPSELADRIKKIVSFAPPVAAPASSTTVVTTIKDIAGFRQTIGSATPVVINFWATHCQQSKALDPIFEQLSKNPANKALKFYKINVEDNAAAVAEMNIRALPTVMIFKAGKPLGEVLGLAPMELTDLIKKVA</sequence>
<dbReference type="OrthoDB" id="2121326at2759"/>
<evidence type="ECO:0000313" key="2">
    <source>
        <dbReference type="EMBL" id="KAF7349062.1"/>
    </source>
</evidence>
<dbReference type="GO" id="GO:0015035">
    <property type="term" value="F:protein-disulfide reductase activity"/>
    <property type="evidence" value="ECO:0007669"/>
    <property type="project" value="TreeGrafter"/>
</dbReference>
<feature type="domain" description="Thioredoxin" evidence="1">
    <location>
        <begin position="104"/>
        <end position="226"/>
    </location>
</feature>
<dbReference type="Pfam" id="PF00085">
    <property type="entry name" value="Thioredoxin"/>
    <property type="match status" value="2"/>
</dbReference>
<comment type="caution">
    <text evidence="2">The sequence shown here is derived from an EMBL/GenBank/DDBJ whole genome shotgun (WGS) entry which is preliminary data.</text>
</comment>
<name>A0A8H7CUU2_9AGAR</name>
<dbReference type="AlphaFoldDB" id="A0A8H7CUU2"/>
<evidence type="ECO:0000313" key="3">
    <source>
        <dbReference type="Proteomes" id="UP000620124"/>
    </source>
</evidence>
<dbReference type="InterPro" id="IPR013766">
    <property type="entry name" value="Thioredoxin_domain"/>
</dbReference>
<gene>
    <name evidence="2" type="ORF">MVEN_01428000</name>
</gene>
<proteinExistence type="predicted"/>
<evidence type="ECO:0000259" key="1">
    <source>
        <dbReference type="PROSITE" id="PS51352"/>
    </source>
</evidence>
<dbReference type="SUPFAM" id="SSF52833">
    <property type="entry name" value="Thioredoxin-like"/>
    <property type="match status" value="2"/>
</dbReference>
<dbReference type="InterPro" id="IPR036249">
    <property type="entry name" value="Thioredoxin-like_sf"/>
</dbReference>
<dbReference type="CDD" id="cd02947">
    <property type="entry name" value="TRX_family"/>
    <property type="match status" value="2"/>
</dbReference>
<accession>A0A8H7CUU2</accession>
<dbReference type="PANTHER" id="PTHR45663:SF11">
    <property type="entry name" value="GEO12009P1"/>
    <property type="match status" value="1"/>
</dbReference>
<dbReference type="GO" id="GO:0005737">
    <property type="term" value="C:cytoplasm"/>
    <property type="evidence" value="ECO:0007669"/>
    <property type="project" value="TreeGrafter"/>
</dbReference>
<dbReference type="EMBL" id="JACAZI010000011">
    <property type="protein sequence ID" value="KAF7349062.1"/>
    <property type="molecule type" value="Genomic_DNA"/>
</dbReference>
<protein>
    <submittedName>
        <fullName evidence="2">Thioredoxin</fullName>
    </submittedName>
</protein>